<dbReference type="PANTHER" id="PTHR33067:SF9">
    <property type="entry name" value="RNA-DIRECTED DNA POLYMERASE"/>
    <property type="match status" value="1"/>
</dbReference>
<keyword evidence="2" id="KW-1185">Reference proteome</keyword>
<protein>
    <submittedName>
        <fullName evidence="1">Uncharacterized protein</fullName>
    </submittedName>
</protein>
<dbReference type="EMBL" id="JAJFAZ020000006">
    <property type="protein sequence ID" value="KAI5323579.1"/>
    <property type="molecule type" value="Genomic_DNA"/>
</dbReference>
<dbReference type="AlphaFoldDB" id="A0AAD4VEE4"/>
<proteinExistence type="predicted"/>
<reference evidence="1 2" key="1">
    <citation type="journal article" date="2022" name="G3 (Bethesda)">
        <title>Whole-genome sequence and methylome profiling of the almond [Prunus dulcis (Mill.) D.A. Webb] cultivar 'Nonpareil'.</title>
        <authorList>
            <person name="D'Amico-Willman K.M."/>
            <person name="Ouma W.Z."/>
            <person name="Meulia T."/>
            <person name="Sideli G.M."/>
            <person name="Gradziel T.M."/>
            <person name="Fresnedo-Ramirez J."/>
        </authorList>
    </citation>
    <scope>NUCLEOTIDE SEQUENCE [LARGE SCALE GENOMIC DNA]</scope>
    <source>
        <strain evidence="1">Clone GOH B32 T37-40</strain>
    </source>
</reference>
<accession>A0AAD4VEE4</accession>
<dbReference type="InterPro" id="IPR021109">
    <property type="entry name" value="Peptidase_aspartic_dom_sf"/>
</dbReference>
<sequence length="189" mass="21534">MDILEMFKKVHINIPLLDAVNQFPSYAKFLKDACINKRKCAAHGKLLLTEECSTVLLNKFPPKLKDPRSFTIPCIVGDVLERVKQLVLPIDFFVLDMEKDRDIPLLLGRPFLVTASTLIDVQQGTLTLRVQGESIEFKALFQDEPSLWHLLAKDHTKTLDDKAIVRKEFGQQPKHYMEEVAFFATSAPP</sequence>
<gene>
    <name evidence="1" type="ORF">L3X38_032651</name>
</gene>
<evidence type="ECO:0000313" key="2">
    <source>
        <dbReference type="Proteomes" id="UP001054821"/>
    </source>
</evidence>
<organism evidence="1 2">
    <name type="scientific">Prunus dulcis</name>
    <name type="common">Almond</name>
    <name type="synonym">Amygdalus dulcis</name>
    <dbReference type="NCBI Taxonomy" id="3755"/>
    <lineage>
        <taxon>Eukaryota</taxon>
        <taxon>Viridiplantae</taxon>
        <taxon>Streptophyta</taxon>
        <taxon>Embryophyta</taxon>
        <taxon>Tracheophyta</taxon>
        <taxon>Spermatophyta</taxon>
        <taxon>Magnoliopsida</taxon>
        <taxon>eudicotyledons</taxon>
        <taxon>Gunneridae</taxon>
        <taxon>Pentapetalae</taxon>
        <taxon>rosids</taxon>
        <taxon>fabids</taxon>
        <taxon>Rosales</taxon>
        <taxon>Rosaceae</taxon>
        <taxon>Amygdaloideae</taxon>
        <taxon>Amygdaleae</taxon>
        <taxon>Prunus</taxon>
    </lineage>
</organism>
<dbReference type="PANTHER" id="PTHR33067">
    <property type="entry name" value="RNA-DIRECTED DNA POLYMERASE-RELATED"/>
    <property type="match status" value="1"/>
</dbReference>
<comment type="caution">
    <text evidence="1">The sequence shown here is derived from an EMBL/GenBank/DDBJ whole genome shotgun (WGS) entry which is preliminary data.</text>
</comment>
<evidence type="ECO:0000313" key="1">
    <source>
        <dbReference type="EMBL" id="KAI5323579.1"/>
    </source>
</evidence>
<dbReference type="Gene3D" id="2.40.70.10">
    <property type="entry name" value="Acid Proteases"/>
    <property type="match status" value="1"/>
</dbReference>
<dbReference type="Proteomes" id="UP001054821">
    <property type="component" value="Chromosome 6"/>
</dbReference>
<name>A0AAD4VEE4_PRUDU</name>